<evidence type="ECO:0000313" key="3">
    <source>
        <dbReference type="Proteomes" id="UP000031518"/>
    </source>
</evidence>
<reference evidence="2 3" key="2">
    <citation type="submission" date="2015-01" db="EMBL/GenBank/DDBJ databases">
        <title>Complete genome sequence of Pyrinomonas methylaliphatogenes type strain K22T.</title>
        <authorList>
            <person name="Lee K.C.Y."/>
            <person name="Power J.F."/>
            <person name="Dunfield P.F."/>
            <person name="Morgan X.C."/>
            <person name="Huttenhower C."/>
            <person name="Stott M.B."/>
        </authorList>
    </citation>
    <scope>NUCLEOTIDE SEQUENCE [LARGE SCALE GENOMIC DNA]</scope>
    <source>
        <strain evidence="2 3">K22</strain>
    </source>
</reference>
<keyword evidence="3" id="KW-1185">Reference proteome</keyword>
<proteinExistence type="predicted"/>
<evidence type="ECO:0000313" key="2">
    <source>
        <dbReference type="EMBL" id="CDM65600.1"/>
    </source>
</evidence>
<dbReference type="EMBL" id="CBXV010000005">
    <property type="protein sequence ID" value="CDM65600.1"/>
    <property type="molecule type" value="Genomic_DNA"/>
</dbReference>
<organism evidence="2 3">
    <name type="scientific">Pyrinomonas methylaliphatogenes</name>
    <dbReference type="NCBI Taxonomy" id="454194"/>
    <lineage>
        <taxon>Bacteria</taxon>
        <taxon>Pseudomonadati</taxon>
        <taxon>Acidobacteriota</taxon>
        <taxon>Blastocatellia</taxon>
        <taxon>Blastocatellales</taxon>
        <taxon>Pyrinomonadaceae</taxon>
        <taxon>Pyrinomonas</taxon>
    </lineage>
</organism>
<evidence type="ECO:0000256" key="1">
    <source>
        <dbReference type="SAM" id="SignalP"/>
    </source>
</evidence>
<gene>
    <name evidence="2" type="ORF">PYK22_01605</name>
</gene>
<dbReference type="AlphaFoldDB" id="A0A0B6WZN1"/>
<dbReference type="RefSeq" id="WP_041975965.1">
    <property type="nucleotide sequence ID" value="NZ_CBXV010000005.1"/>
</dbReference>
<dbReference type="Proteomes" id="UP000031518">
    <property type="component" value="Unassembled WGS sequence"/>
</dbReference>
<sequence precursor="true">MAIRRLLASLLVALLFVIGWSKAQDPANRQDHRPLGIEINLANAFYLPAATGDKKLIGIIRVEKGELNSEKVSGLEILPIAESDGVRVEVSAIFGDIGKVERCSDLNTLPRRLLFSRVLNRGETLDLSQLIGLKRKANEAPLMLKIVGARRNYADDPFEKISATVQIPGCGSYGNTVCCPDPNRCIRYGDCGIVCVIGR</sequence>
<feature type="chain" id="PRO_5002110414" evidence="1">
    <location>
        <begin position="24"/>
        <end position="199"/>
    </location>
</feature>
<keyword evidence="1" id="KW-0732">Signal</keyword>
<protein>
    <submittedName>
        <fullName evidence="2">Uncharacterized protein</fullName>
    </submittedName>
</protein>
<reference evidence="2 3" key="1">
    <citation type="submission" date="2013-12" db="EMBL/GenBank/DDBJ databases">
        <authorList>
            <person name="Stott M."/>
        </authorList>
    </citation>
    <scope>NUCLEOTIDE SEQUENCE [LARGE SCALE GENOMIC DNA]</scope>
    <source>
        <strain evidence="2 3">K22</strain>
    </source>
</reference>
<name>A0A0B6WZN1_9BACT</name>
<dbReference type="STRING" id="454194.PYK22_01605"/>
<accession>A0A0B6WZN1</accession>
<feature type="signal peptide" evidence="1">
    <location>
        <begin position="1"/>
        <end position="23"/>
    </location>
</feature>